<dbReference type="GO" id="GO:0015074">
    <property type="term" value="P:DNA integration"/>
    <property type="evidence" value="ECO:0007669"/>
    <property type="project" value="InterPro"/>
</dbReference>
<dbReference type="InterPro" id="IPR001584">
    <property type="entry name" value="Integrase_cat-core"/>
</dbReference>
<dbReference type="Pfam" id="PF17921">
    <property type="entry name" value="Integrase_H2C2"/>
    <property type="match status" value="1"/>
</dbReference>
<dbReference type="InterPro" id="IPR036397">
    <property type="entry name" value="RNaseH_sf"/>
</dbReference>
<sequence>MEEYQTLGHMTPLASDVKFPHYFLPHHGVINDNSSTTKLRVVFDGAFKSTNGNSLNDILLTGKKLQSDIFLTLLKFGFFPIAFSAGIAKMYRPILISQDDACFQQIFLRKSPEEPLVIFKLNTVTYGTSCSPFLAIRTLKQLCEDEKHRFPQAAKLAKDHFYVQDLLAGADSVDSARKIVHKLQNLMSAGGFELRKWSCTHPEVLSDLPNTLKTNISSHSFDEESTQKILGFFWDLNEDSFKVRAVLSDQVSTKTQMLSFIARIFDPLEFVSPSTIILKIFLQDLWKAGLDWDDDISSDILNRWNRFQAEIPCLKQIKVPRYVQTQNAKHCEIHGFCDASSKAYSAEAYSEGILRVGGRLRLQQTLKFEQKHPMLIPKEHHFTSLVIRHFHRVNFHAGQELVLSLIRQQFWIPHGKSAVKKEWRNCIDCFKLVAKPVSQMMGDLPIERIHPFHAFKKVGIDFAGPITPKCQHTRKANNFKSYICLFIRMCTKAVHLVLVSSLSAAAFLSALRRFVSRRGYPSDIYSDNGTNFVGASAYLKDLFQLFHNSNVQDYSSSKNIQWHFIPPYAPNFGGVWEASVKLTKQHLLKTLKAAVLNFEELDTILCQIEACINSRPLYPQSSDPKDIQVLTPGHFLIGCPLLELPDHSLTNQSLSIHSRWSLLMKLKRMFWSRWQLSYLNTLQSRTKWMQGQKDITVGSLVLIKNLASFSTRWTPGRIVATHPGADGICRVVTIQTLSGVKTRPVSQVAVLPLPRSTTSSRPPEDDKNS</sequence>
<dbReference type="AlphaFoldDB" id="A0A8X6RIN4"/>
<dbReference type="GO" id="GO:0071897">
    <property type="term" value="P:DNA biosynthetic process"/>
    <property type="evidence" value="ECO:0007669"/>
    <property type="project" value="UniProtKB-ARBA"/>
</dbReference>
<accession>A0A8X6RIN4</accession>
<dbReference type="EMBL" id="BMAU01021171">
    <property type="protein sequence ID" value="GFX92979.1"/>
    <property type="molecule type" value="Genomic_DNA"/>
</dbReference>
<dbReference type="InterPro" id="IPR043502">
    <property type="entry name" value="DNA/RNA_pol_sf"/>
</dbReference>
<dbReference type="GO" id="GO:0003676">
    <property type="term" value="F:nucleic acid binding"/>
    <property type="evidence" value="ECO:0007669"/>
    <property type="project" value="InterPro"/>
</dbReference>
<evidence type="ECO:0000313" key="2">
    <source>
        <dbReference type="EMBL" id="GFX92979.1"/>
    </source>
</evidence>
<name>A0A8X6RIN4_TRICX</name>
<dbReference type="GO" id="GO:0042575">
    <property type="term" value="C:DNA polymerase complex"/>
    <property type="evidence" value="ECO:0007669"/>
    <property type="project" value="UniProtKB-ARBA"/>
</dbReference>
<feature type="domain" description="Integrase catalytic" evidence="1">
    <location>
        <begin position="447"/>
        <end position="640"/>
    </location>
</feature>
<dbReference type="PROSITE" id="PS50994">
    <property type="entry name" value="INTEGRASE"/>
    <property type="match status" value="1"/>
</dbReference>
<organism evidence="2 3">
    <name type="scientific">Trichonephila clavipes</name>
    <name type="common">Golden silk orbweaver</name>
    <name type="synonym">Nephila clavipes</name>
    <dbReference type="NCBI Taxonomy" id="2585209"/>
    <lineage>
        <taxon>Eukaryota</taxon>
        <taxon>Metazoa</taxon>
        <taxon>Ecdysozoa</taxon>
        <taxon>Arthropoda</taxon>
        <taxon>Chelicerata</taxon>
        <taxon>Arachnida</taxon>
        <taxon>Araneae</taxon>
        <taxon>Araneomorphae</taxon>
        <taxon>Entelegynae</taxon>
        <taxon>Araneoidea</taxon>
        <taxon>Nephilidae</taxon>
        <taxon>Trichonephila</taxon>
    </lineage>
</organism>
<dbReference type="InterPro" id="IPR041588">
    <property type="entry name" value="Integrase_H2C2"/>
</dbReference>
<keyword evidence="3" id="KW-1185">Reference proteome</keyword>
<dbReference type="Gene3D" id="1.10.340.70">
    <property type="match status" value="1"/>
</dbReference>
<dbReference type="InterPro" id="IPR040676">
    <property type="entry name" value="DUF5641"/>
</dbReference>
<dbReference type="SUPFAM" id="SSF53098">
    <property type="entry name" value="Ribonuclease H-like"/>
    <property type="match status" value="1"/>
</dbReference>
<evidence type="ECO:0000259" key="1">
    <source>
        <dbReference type="PROSITE" id="PS50994"/>
    </source>
</evidence>
<dbReference type="Proteomes" id="UP000887159">
    <property type="component" value="Unassembled WGS sequence"/>
</dbReference>
<dbReference type="SUPFAM" id="SSF56672">
    <property type="entry name" value="DNA/RNA polymerases"/>
    <property type="match status" value="1"/>
</dbReference>
<dbReference type="Gene3D" id="3.30.420.10">
    <property type="entry name" value="Ribonuclease H-like superfamily/Ribonuclease H"/>
    <property type="match status" value="1"/>
</dbReference>
<dbReference type="PANTHER" id="PTHR47331">
    <property type="entry name" value="PHD-TYPE DOMAIN-CONTAINING PROTEIN"/>
    <property type="match status" value="1"/>
</dbReference>
<dbReference type="Pfam" id="PF05380">
    <property type="entry name" value="Peptidase_A17"/>
    <property type="match status" value="1"/>
</dbReference>
<dbReference type="InterPro" id="IPR008042">
    <property type="entry name" value="Retrotrans_Pao"/>
</dbReference>
<gene>
    <name evidence="2" type="primary">AVEN_49801_1</name>
    <name evidence="2" type="ORF">TNCV_139231</name>
</gene>
<dbReference type="InterPro" id="IPR012337">
    <property type="entry name" value="RNaseH-like_sf"/>
</dbReference>
<protein>
    <submittedName>
        <fullName evidence="2">Integrase catalytic domain-containing protein</fullName>
    </submittedName>
</protein>
<dbReference type="Pfam" id="PF18701">
    <property type="entry name" value="DUF5641"/>
    <property type="match status" value="1"/>
</dbReference>
<reference evidence="2" key="1">
    <citation type="submission" date="2020-08" db="EMBL/GenBank/DDBJ databases">
        <title>Multicomponent nature underlies the extraordinary mechanical properties of spider dragline silk.</title>
        <authorList>
            <person name="Kono N."/>
            <person name="Nakamura H."/>
            <person name="Mori M."/>
            <person name="Yoshida Y."/>
            <person name="Ohtoshi R."/>
            <person name="Malay A.D."/>
            <person name="Moran D.A.P."/>
            <person name="Tomita M."/>
            <person name="Numata K."/>
            <person name="Arakawa K."/>
        </authorList>
    </citation>
    <scope>NUCLEOTIDE SEQUENCE</scope>
</reference>
<comment type="caution">
    <text evidence="2">The sequence shown here is derived from an EMBL/GenBank/DDBJ whole genome shotgun (WGS) entry which is preliminary data.</text>
</comment>
<proteinExistence type="predicted"/>
<evidence type="ECO:0000313" key="3">
    <source>
        <dbReference type="Proteomes" id="UP000887159"/>
    </source>
</evidence>